<dbReference type="EMBL" id="CP011913">
    <property type="protein sequence ID" value="AKN77626.1"/>
    <property type="molecule type" value="Genomic_DNA"/>
</dbReference>
<evidence type="ECO:0000313" key="1">
    <source>
        <dbReference type="EMBL" id="AKN77626.1"/>
    </source>
</evidence>
<proteinExistence type="predicted"/>
<gene>
    <name evidence="1" type="ORF">CulFRC58_1772</name>
</gene>
<keyword evidence="2" id="KW-1185">Reference proteome</keyword>
<accession>A0ABN4GVU9</accession>
<reference evidence="1 2" key="1">
    <citation type="journal article" date="2014" name="Int. J. Syst. Evol. Microbiol.">
        <title>Draft Genome Sequence of Corynebacterium ulcerans FRC58, Isolated from the Bronchitic Aspiration of a Patient in France.</title>
        <authorList>
            <person name="Silva Ado S."/>
            <person name="Barauna R.A."/>
            <person name="de Sa P.C."/>
            <person name="das Gracas D.A."/>
            <person name="Carneiro A.R."/>
            <person name="Thouvenin M."/>
            <person name="Azevedo V."/>
            <person name="Badell E."/>
            <person name="Guiso N."/>
            <person name="da Silva A.L."/>
            <person name="Ramos R.T."/>
        </authorList>
    </citation>
    <scope>NUCLEOTIDE SEQUENCE [LARGE SCALE GENOMIC DNA]</scope>
    <source>
        <strain evidence="1 2">FRC58</strain>
    </source>
</reference>
<protein>
    <submittedName>
        <fullName evidence="1">Uncharacterized protein</fullName>
    </submittedName>
</protein>
<organism evidence="1 2">
    <name type="scientific">Corynebacterium ulcerans FRC58</name>
    <dbReference type="NCBI Taxonomy" id="1408268"/>
    <lineage>
        <taxon>Bacteria</taxon>
        <taxon>Bacillati</taxon>
        <taxon>Actinomycetota</taxon>
        <taxon>Actinomycetes</taxon>
        <taxon>Mycobacteriales</taxon>
        <taxon>Corynebacteriaceae</taxon>
        <taxon>Corynebacterium</taxon>
    </lineage>
</organism>
<sequence length="121" mass="13538">MRTALLCPFSRTMTRSAEAAMSRSWVTMTKDVPADVTPRSRSITVFLPTDKLIYATLSLLRTLKIVSWGFVGCVRASVLKNDKQVKARVGNSAKGRRTLRSFPTGVKLNFKKSQQIPIYSK</sequence>
<evidence type="ECO:0000313" key="2">
    <source>
        <dbReference type="Proteomes" id="UP000036185"/>
    </source>
</evidence>
<name>A0ABN4GVU9_CORUL</name>
<dbReference type="Proteomes" id="UP000036185">
    <property type="component" value="Chromosome"/>
</dbReference>